<gene>
    <name evidence="7" type="ORF">GCM10010987_35640</name>
    <name evidence="8" type="ORF">XH86_38770</name>
</gene>
<keyword evidence="8" id="KW-0614">Plasmid</keyword>
<accession>A0A410VIB1</accession>
<evidence type="ECO:0000259" key="6">
    <source>
        <dbReference type="Pfam" id="PF13458"/>
    </source>
</evidence>
<reference evidence="7" key="1">
    <citation type="journal article" date="2014" name="Int. J. Syst. Evol. Microbiol.">
        <title>Complete genome sequence of Corynebacterium casei LMG S-19264T (=DSM 44701T), isolated from a smear-ripened cheese.</title>
        <authorList>
            <consortium name="US DOE Joint Genome Institute (JGI-PGF)"/>
            <person name="Walter F."/>
            <person name="Albersmeier A."/>
            <person name="Kalinowski J."/>
            <person name="Ruckert C."/>
        </authorList>
    </citation>
    <scope>NUCLEOTIDE SEQUENCE</scope>
    <source>
        <strain evidence="7">CGMCC 1.15034</strain>
    </source>
</reference>
<sequence>MKRFSLLAFAAVLASLSISTDAHSAEVKIGIIGSFSGPYAEWGVQFKRAVDLYVEKHGGKLGGHTVEVLYRDSGGPNPARAKQLAQELITREGVQFLGGMDFTPNAVAVADVVTQAKIPFVIFNANTADTTRKSPYFLRVGCTIWQLAYGITRYAIDQGKKKAVVFAVDYAPGHDAIAAYDANYGKLGGKIVDVVKVPLDTTDFSSYFQRLQDANADVLFTFVPNGPISVALFKGYFERGLAQRGLQYFGLGETEEAPLAALGQTGELAIGVYSSLFYGPHSPESTANKEFVNALEAKYGKGAIPNIGTVEAWDGIHLIAHMTEATDGKLDGEKALAAAKGYSWESPRGSIRSNGT</sequence>
<reference evidence="7" key="3">
    <citation type="submission" date="2022-12" db="EMBL/GenBank/DDBJ databases">
        <authorList>
            <person name="Sun Q."/>
            <person name="Zhou Y."/>
        </authorList>
    </citation>
    <scope>NUCLEOTIDE SEQUENCE</scope>
    <source>
        <strain evidence="7">CGMCC 1.15034</strain>
    </source>
</reference>
<dbReference type="InterPro" id="IPR028081">
    <property type="entry name" value="Leu-bd"/>
</dbReference>
<dbReference type="PANTHER" id="PTHR30483:SF6">
    <property type="entry name" value="PERIPLASMIC BINDING PROTEIN OF ABC TRANSPORTER FOR NATURAL AMINO ACIDS"/>
    <property type="match status" value="1"/>
</dbReference>
<keyword evidence="2" id="KW-0813">Transport</keyword>
<geneLocation type="plasmid" evidence="8 9">
    <name>unnamed</name>
</geneLocation>
<evidence type="ECO:0000256" key="4">
    <source>
        <dbReference type="ARBA" id="ARBA00022970"/>
    </source>
</evidence>
<dbReference type="AlphaFoldDB" id="A0A410VIB1"/>
<reference evidence="8 9" key="2">
    <citation type="submission" date="2018-06" db="EMBL/GenBank/DDBJ databases">
        <title>Comparative genomics of rhizobia nodulating Arachis hypogaea in China.</title>
        <authorList>
            <person name="Li Y."/>
        </authorList>
    </citation>
    <scope>NUCLEOTIDE SEQUENCE [LARGE SCALE GENOMIC DNA]</scope>
    <source>
        <strain evidence="8 9">CCBAU 51658</strain>
        <plasmid evidence="8 9">unnamed</plasmid>
    </source>
</reference>
<dbReference type="EMBL" id="CP030058">
    <property type="protein sequence ID" value="QOZ64591.1"/>
    <property type="molecule type" value="Genomic_DNA"/>
</dbReference>
<proteinExistence type="inferred from homology"/>
<evidence type="ECO:0000256" key="3">
    <source>
        <dbReference type="ARBA" id="ARBA00022729"/>
    </source>
</evidence>
<dbReference type="EMBL" id="BMHC01000007">
    <property type="protein sequence ID" value="GGI25691.1"/>
    <property type="molecule type" value="Genomic_DNA"/>
</dbReference>
<feature type="chain" id="PRO_5044601446" evidence="5">
    <location>
        <begin position="25"/>
        <end position="356"/>
    </location>
</feature>
<feature type="signal peptide" evidence="5">
    <location>
        <begin position="1"/>
        <end position="24"/>
    </location>
</feature>
<dbReference type="OrthoDB" id="6083760at2"/>
<keyword evidence="4" id="KW-0029">Amino-acid transport</keyword>
<dbReference type="InterPro" id="IPR051010">
    <property type="entry name" value="BCAA_transport"/>
</dbReference>
<organism evidence="7 10">
    <name type="scientific">Bradyrhizobium guangdongense</name>
    <dbReference type="NCBI Taxonomy" id="1325090"/>
    <lineage>
        <taxon>Bacteria</taxon>
        <taxon>Pseudomonadati</taxon>
        <taxon>Pseudomonadota</taxon>
        <taxon>Alphaproteobacteria</taxon>
        <taxon>Hyphomicrobiales</taxon>
        <taxon>Nitrobacteraceae</taxon>
        <taxon>Bradyrhizobium</taxon>
    </lineage>
</organism>
<dbReference type="Proteomes" id="UP000593880">
    <property type="component" value="Plasmid unnamed"/>
</dbReference>
<feature type="domain" description="Leucine-binding protein" evidence="6">
    <location>
        <begin position="26"/>
        <end position="352"/>
    </location>
</feature>
<comment type="similarity">
    <text evidence="1">Belongs to the leucine-binding protein family.</text>
</comment>
<dbReference type="PANTHER" id="PTHR30483">
    <property type="entry name" value="LEUCINE-SPECIFIC-BINDING PROTEIN"/>
    <property type="match status" value="1"/>
</dbReference>
<evidence type="ECO:0000256" key="1">
    <source>
        <dbReference type="ARBA" id="ARBA00010062"/>
    </source>
</evidence>
<evidence type="ECO:0000256" key="5">
    <source>
        <dbReference type="SAM" id="SignalP"/>
    </source>
</evidence>
<dbReference type="GO" id="GO:0006865">
    <property type="term" value="P:amino acid transport"/>
    <property type="evidence" value="ECO:0007669"/>
    <property type="project" value="UniProtKB-KW"/>
</dbReference>
<keyword evidence="3 5" id="KW-0732">Signal</keyword>
<evidence type="ECO:0000313" key="8">
    <source>
        <dbReference type="EMBL" id="QOZ64591.1"/>
    </source>
</evidence>
<dbReference type="Pfam" id="PF13458">
    <property type="entry name" value="Peripla_BP_6"/>
    <property type="match status" value="1"/>
</dbReference>
<dbReference type="InterPro" id="IPR028082">
    <property type="entry name" value="Peripla_BP_I"/>
</dbReference>
<dbReference type="SUPFAM" id="SSF53822">
    <property type="entry name" value="Periplasmic binding protein-like I"/>
    <property type="match status" value="1"/>
</dbReference>
<evidence type="ECO:0000313" key="9">
    <source>
        <dbReference type="Proteomes" id="UP000593880"/>
    </source>
</evidence>
<dbReference type="RefSeq" id="WP_128929981.1">
    <property type="nucleotide sequence ID" value="NZ_BMHC01000007.1"/>
</dbReference>
<evidence type="ECO:0000256" key="2">
    <source>
        <dbReference type="ARBA" id="ARBA00022448"/>
    </source>
</evidence>
<protein>
    <submittedName>
        <fullName evidence="7">ABC transporter substrate-binding protein</fullName>
    </submittedName>
</protein>
<name>A0A410VIB1_9BRAD</name>
<keyword evidence="9" id="KW-1185">Reference proteome</keyword>
<dbReference type="InterPro" id="IPR000709">
    <property type="entry name" value="Leu_Ile_Val-bd"/>
</dbReference>
<dbReference type="Gene3D" id="3.40.50.2300">
    <property type="match status" value="2"/>
</dbReference>
<evidence type="ECO:0000313" key="7">
    <source>
        <dbReference type="EMBL" id="GGI25691.1"/>
    </source>
</evidence>
<evidence type="ECO:0000313" key="10">
    <source>
        <dbReference type="Proteomes" id="UP000625079"/>
    </source>
</evidence>
<dbReference type="PRINTS" id="PR00337">
    <property type="entry name" value="LEUILEVALBP"/>
</dbReference>
<dbReference type="Proteomes" id="UP000625079">
    <property type="component" value="Unassembled WGS sequence"/>
</dbReference>